<evidence type="ECO:0000256" key="1">
    <source>
        <dbReference type="SAM" id="Phobius"/>
    </source>
</evidence>
<dbReference type="EMBL" id="CAKOAT010195154">
    <property type="protein sequence ID" value="CAH8354563.1"/>
    <property type="molecule type" value="Genomic_DNA"/>
</dbReference>
<sequence length="138" mass="16037">MDGVVELHDEIGRVTDRFYMAVLLDIFTRYCKRHSGLDTKDGGEHVAFQWAKEFSLLAHLCFLTVMIGIIQVPAVVERMRRVQPEADVKLGLGIIYMLVHVLVFLGSSSLVRTRSRRWCVKSSCHLIRIFLFFFWFKT</sequence>
<feature type="transmembrane region" description="Helical" evidence="1">
    <location>
        <begin position="56"/>
        <end position="76"/>
    </location>
</feature>
<reference evidence="2 3" key="1">
    <citation type="submission" date="2022-03" db="EMBL/GenBank/DDBJ databases">
        <authorList>
            <person name="Macdonald S."/>
            <person name="Ahmed S."/>
            <person name="Newling K."/>
        </authorList>
    </citation>
    <scope>NUCLEOTIDE SEQUENCE [LARGE SCALE GENOMIC DNA]</scope>
</reference>
<name>A0ABC8KEH9_ERUVS</name>
<evidence type="ECO:0000313" key="2">
    <source>
        <dbReference type="EMBL" id="CAH8354563.1"/>
    </source>
</evidence>
<keyword evidence="1" id="KW-0472">Membrane</keyword>
<gene>
    <name evidence="2" type="ORF">ERUC_LOCUS20318</name>
</gene>
<keyword evidence="1" id="KW-1133">Transmembrane helix</keyword>
<feature type="transmembrane region" description="Helical" evidence="1">
    <location>
        <begin position="88"/>
        <end position="106"/>
    </location>
</feature>
<keyword evidence="3" id="KW-1185">Reference proteome</keyword>
<protein>
    <submittedName>
        <fullName evidence="2">Uncharacterized protein</fullName>
    </submittedName>
</protein>
<organism evidence="2 3">
    <name type="scientific">Eruca vesicaria subsp. sativa</name>
    <name type="common">Garden rocket</name>
    <name type="synonym">Eruca sativa</name>
    <dbReference type="NCBI Taxonomy" id="29727"/>
    <lineage>
        <taxon>Eukaryota</taxon>
        <taxon>Viridiplantae</taxon>
        <taxon>Streptophyta</taxon>
        <taxon>Embryophyta</taxon>
        <taxon>Tracheophyta</taxon>
        <taxon>Spermatophyta</taxon>
        <taxon>Magnoliopsida</taxon>
        <taxon>eudicotyledons</taxon>
        <taxon>Gunneridae</taxon>
        <taxon>Pentapetalae</taxon>
        <taxon>rosids</taxon>
        <taxon>malvids</taxon>
        <taxon>Brassicales</taxon>
        <taxon>Brassicaceae</taxon>
        <taxon>Brassiceae</taxon>
        <taxon>Eruca</taxon>
    </lineage>
</organism>
<keyword evidence="1" id="KW-0812">Transmembrane</keyword>
<accession>A0ABC8KEH9</accession>
<dbReference type="Proteomes" id="UP001642260">
    <property type="component" value="Unassembled WGS sequence"/>
</dbReference>
<comment type="caution">
    <text evidence="2">The sequence shown here is derived from an EMBL/GenBank/DDBJ whole genome shotgun (WGS) entry which is preliminary data.</text>
</comment>
<dbReference type="AlphaFoldDB" id="A0ABC8KEH9"/>
<proteinExistence type="predicted"/>
<evidence type="ECO:0000313" key="3">
    <source>
        <dbReference type="Proteomes" id="UP001642260"/>
    </source>
</evidence>